<dbReference type="PANTHER" id="PTHR23502">
    <property type="entry name" value="MAJOR FACILITATOR SUPERFAMILY"/>
    <property type="match status" value="1"/>
</dbReference>
<keyword evidence="8" id="KW-1185">Reference proteome</keyword>
<dbReference type="GO" id="GO:0005886">
    <property type="term" value="C:plasma membrane"/>
    <property type="evidence" value="ECO:0007669"/>
    <property type="project" value="TreeGrafter"/>
</dbReference>
<organism evidence="7 8">
    <name type="scientific">Aspergillus tanneri</name>
    <dbReference type="NCBI Taxonomy" id="1220188"/>
    <lineage>
        <taxon>Eukaryota</taxon>
        <taxon>Fungi</taxon>
        <taxon>Dikarya</taxon>
        <taxon>Ascomycota</taxon>
        <taxon>Pezizomycotina</taxon>
        <taxon>Eurotiomycetes</taxon>
        <taxon>Eurotiomycetidae</taxon>
        <taxon>Eurotiales</taxon>
        <taxon>Aspergillaceae</taxon>
        <taxon>Aspergillus</taxon>
        <taxon>Aspergillus subgen. Circumdati</taxon>
    </lineage>
</organism>
<evidence type="ECO:0000256" key="2">
    <source>
        <dbReference type="ARBA" id="ARBA00022692"/>
    </source>
</evidence>
<comment type="subcellular location">
    <subcellularLocation>
        <location evidence="1">Membrane</location>
        <topology evidence="1">Multi-pass membrane protein</topology>
    </subcellularLocation>
</comment>
<dbReference type="VEuPathDB" id="FungiDB:EYZ11_001875"/>
<accession>A0A4S3JSC7</accession>
<dbReference type="PANTHER" id="PTHR23502:SF47">
    <property type="entry name" value="MAJOR FACILITATOR SUPERFAMILY (MFS) PROFILE DOMAIN-CONTAINING PROTEIN-RELATED"/>
    <property type="match status" value="1"/>
</dbReference>
<evidence type="ECO:0000256" key="1">
    <source>
        <dbReference type="ARBA" id="ARBA00004141"/>
    </source>
</evidence>
<keyword evidence="3 5" id="KW-1133">Transmembrane helix</keyword>
<reference evidence="7 8" key="1">
    <citation type="submission" date="2019-03" db="EMBL/GenBank/DDBJ databases">
        <title>The genome sequence of a newly discovered highly antifungal drug resistant Aspergillus species, Aspergillus tanneri NIH 1004.</title>
        <authorList>
            <person name="Mounaud S."/>
            <person name="Singh I."/>
            <person name="Joardar V."/>
            <person name="Pakala S."/>
            <person name="Pakala S."/>
            <person name="Venepally P."/>
            <person name="Hoover J."/>
            <person name="Nierman W."/>
            <person name="Chung J."/>
            <person name="Losada L."/>
        </authorList>
    </citation>
    <scope>NUCLEOTIDE SEQUENCE [LARGE SCALE GENOMIC DNA]</scope>
    <source>
        <strain evidence="7 8">NIH1004</strain>
    </source>
</reference>
<proteinExistence type="predicted"/>
<evidence type="ECO:0000256" key="5">
    <source>
        <dbReference type="SAM" id="Phobius"/>
    </source>
</evidence>
<evidence type="ECO:0000256" key="3">
    <source>
        <dbReference type="ARBA" id="ARBA00022989"/>
    </source>
</evidence>
<feature type="chain" id="PRO_5020463234" evidence="6">
    <location>
        <begin position="20"/>
        <end position="199"/>
    </location>
</feature>
<feature type="signal peptide" evidence="6">
    <location>
        <begin position="1"/>
        <end position="19"/>
    </location>
</feature>
<dbReference type="AlphaFoldDB" id="A0A4S3JSC7"/>
<evidence type="ECO:0000313" key="8">
    <source>
        <dbReference type="Proteomes" id="UP000308092"/>
    </source>
</evidence>
<dbReference type="STRING" id="1220188.A0A4S3JSC7"/>
<evidence type="ECO:0000256" key="6">
    <source>
        <dbReference type="SAM" id="SignalP"/>
    </source>
</evidence>
<gene>
    <name evidence="7" type="ORF">EYZ11_001875</name>
</gene>
<keyword evidence="6" id="KW-0732">Signal</keyword>
<dbReference type="EMBL" id="SOSA01000038">
    <property type="protein sequence ID" value="THC98672.1"/>
    <property type="molecule type" value="Genomic_DNA"/>
</dbReference>
<evidence type="ECO:0000313" key="7">
    <source>
        <dbReference type="EMBL" id="THC98672.1"/>
    </source>
</evidence>
<evidence type="ECO:0000256" key="4">
    <source>
        <dbReference type="ARBA" id="ARBA00023136"/>
    </source>
</evidence>
<dbReference type="SUPFAM" id="SSF103473">
    <property type="entry name" value="MFS general substrate transporter"/>
    <property type="match status" value="1"/>
</dbReference>
<protein>
    <submittedName>
        <fullName evidence="7">Uncharacterized protein</fullName>
    </submittedName>
</protein>
<sequence length="199" mass="21878">MAKNLQTIMVCRFLVDVWQLFTGSLWRHDDGYLGQCGDSFFQLSHVLGPTLGPIGAYPVFFDEVRGWAHEGGTALPFAGILAGVLFGACITIYNTKARFSRKLAKYGRVVPKDRLVDMMITSILLPVCLFWFGWTSSRHIVWVPQVLAGAPMGMGILIIFMQGLNYVIDVYGISANSAIAANVFIRSVLGGSDVPQPRC</sequence>
<name>A0A4S3JSC7_9EURO</name>
<dbReference type="GO" id="GO:0022857">
    <property type="term" value="F:transmembrane transporter activity"/>
    <property type="evidence" value="ECO:0007669"/>
    <property type="project" value="TreeGrafter"/>
</dbReference>
<dbReference type="Proteomes" id="UP000308092">
    <property type="component" value="Unassembled WGS sequence"/>
</dbReference>
<keyword evidence="2 5" id="KW-0812">Transmembrane</keyword>
<feature type="transmembrane region" description="Helical" evidence="5">
    <location>
        <begin position="74"/>
        <end position="94"/>
    </location>
</feature>
<comment type="caution">
    <text evidence="7">The sequence shown here is derived from an EMBL/GenBank/DDBJ whole genome shotgun (WGS) entry which is preliminary data.</text>
</comment>
<keyword evidence="4 5" id="KW-0472">Membrane</keyword>
<feature type="transmembrane region" description="Helical" evidence="5">
    <location>
        <begin position="140"/>
        <end position="160"/>
    </location>
</feature>
<dbReference type="InterPro" id="IPR036259">
    <property type="entry name" value="MFS_trans_sf"/>
</dbReference>
<feature type="transmembrane region" description="Helical" evidence="5">
    <location>
        <begin position="115"/>
        <end position="134"/>
    </location>
</feature>